<dbReference type="InterPro" id="IPR050789">
    <property type="entry name" value="Diverse_Enzym_Activities"/>
</dbReference>
<evidence type="ECO:0000256" key="1">
    <source>
        <dbReference type="SAM" id="MobiDB-lite"/>
    </source>
</evidence>
<reference evidence="3 4" key="1">
    <citation type="submission" date="2019-08" db="EMBL/GenBank/DDBJ databases">
        <authorList>
            <person name="Peeters C."/>
        </authorList>
    </citation>
    <scope>NUCLEOTIDE SEQUENCE [LARGE SCALE GENOMIC DNA]</scope>
    <source>
        <strain evidence="3 4">LMG 30175</strain>
    </source>
</reference>
<dbReference type="Pfam" id="PF00144">
    <property type="entry name" value="Beta-lactamase"/>
    <property type="match status" value="1"/>
</dbReference>
<dbReference type="GO" id="GO:0016787">
    <property type="term" value="F:hydrolase activity"/>
    <property type="evidence" value="ECO:0007669"/>
    <property type="project" value="UniProtKB-KW"/>
</dbReference>
<dbReference type="EMBL" id="CABPRZ010000015">
    <property type="protein sequence ID" value="VVE31332.1"/>
    <property type="molecule type" value="Genomic_DNA"/>
</dbReference>
<dbReference type="Gene3D" id="3.40.710.10">
    <property type="entry name" value="DD-peptidase/beta-lactamase superfamily"/>
    <property type="match status" value="1"/>
</dbReference>
<dbReference type="PANTHER" id="PTHR43283">
    <property type="entry name" value="BETA-LACTAMASE-RELATED"/>
    <property type="match status" value="1"/>
</dbReference>
<dbReference type="RefSeq" id="WP_224788836.1">
    <property type="nucleotide sequence ID" value="NZ_CABPRZ010000015.1"/>
</dbReference>
<evidence type="ECO:0000313" key="3">
    <source>
        <dbReference type="EMBL" id="VVE31332.1"/>
    </source>
</evidence>
<gene>
    <name evidence="3" type="ORF">PTE30175_03571</name>
</gene>
<organism evidence="3 4">
    <name type="scientific">Pandoraea terrae</name>
    <dbReference type="NCBI Taxonomy" id="1537710"/>
    <lineage>
        <taxon>Bacteria</taxon>
        <taxon>Pseudomonadati</taxon>
        <taxon>Pseudomonadota</taxon>
        <taxon>Betaproteobacteria</taxon>
        <taxon>Burkholderiales</taxon>
        <taxon>Burkholderiaceae</taxon>
        <taxon>Pandoraea</taxon>
    </lineage>
</organism>
<evidence type="ECO:0000259" key="2">
    <source>
        <dbReference type="Pfam" id="PF00144"/>
    </source>
</evidence>
<feature type="region of interest" description="Disordered" evidence="1">
    <location>
        <begin position="408"/>
        <end position="429"/>
    </location>
</feature>
<dbReference type="InterPro" id="IPR012338">
    <property type="entry name" value="Beta-lactam/transpept-like"/>
</dbReference>
<dbReference type="AlphaFoldDB" id="A0A5E4X510"/>
<evidence type="ECO:0000313" key="4">
    <source>
        <dbReference type="Proteomes" id="UP000414233"/>
    </source>
</evidence>
<feature type="domain" description="Beta-lactamase-related" evidence="2">
    <location>
        <begin position="97"/>
        <end position="357"/>
    </location>
</feature>
<name>A0A5E4X510_9BURK</name>
<dbReference type="PANTHER" id="PTHR43283:SF7">
    <property type="entry name" value="BETA-LACTAMASE-RELATED DOMAIN-CONTAINING PROTEIN"/>
    <property type="match status" value="1"/>
</dbReference>
<proteinExistence type="predicted"/>
<dbReference type="SUPFAM" id="SSF56601">
    <property type="entry name" value="beta-lactamase/transpeptidase-like"/>
    <property type="match status" value="1"/>
</dbReference>
<protein>
    <submittedName>
        <fullName evidence="3">6-aminohexanoate hydrolase</fullName>
    </submittedName>
</protein>
<accession>A0A5E4X510</accession>
<keyword evidence="3" id="KW-0378">Hydrolase</keyword>
<dbReference type="Proteomes" id="UP000414233">
    <property type="component" value="Unassembled WGS sequence"/>
</dbReference>
<sequence>MATMLKHAPARPAQRDGQLWLRATLALPPGLRSAARAAAVAVIAGAAFAAPAVLAAPPEPTADGGLRAAAPEQAGIDSRELVRLSEWIRNEKLDVHSLLVVKDGKLVFERYSGGVTRDHNYELYSVTKGVTALTAGMLIGQGAASLDEPVAAVLSQWRPDLAADFADKRSVELRHVLSMSSGLHYDFKPKDDPIYYTAPDRLKLAAATQPKEAPGARFEYTDINPILASAALSAAAGMPIERYAAQRLFAPMGMRNAVWDRADARGLVSAGWGLRLRPVDMAKIGMLVLDGGKWQGKQLVPKTWIAQMVSPTSAPDFGYYWWVNNIVRGEPEYDTMGFKGQFIVVLPQRHTVVVMTSLMSVDGGLRDAANVQTFRKMVNDYILPALDNKRHAKPSAASRTALRQELELAAQSRGVPGTSADPTDTPRLP</sequence>
<dbReference type="InterPro" id="IPR001466">
    <property type="entry name" value="Beta-lactam-related"/>
</dbReference>
<keyword evidence="4" id="KW-1185">Reference proteome</keyword>